<dbReference type="PROSITE" id="PS50054">
    <property type="entry name" value="TYR_PHOSPHATASE_DUAL"/>
    <property type="match status" value="1"/>
</dbReference>
<dbReference type="PANTHER" id="PTHR10159">
    <property type="entry name" value="DUAL SPECIFICITY PROTEIN PHOSPHATASE"/>
    <property type="match status" value="1"/>
</dbReference>
<dbReference type="GO" id="GO:0008330">
    <property type="term" value="F:protein tyrosine/threonine phosphatase activity"/>
    <property type="evidence" value="ECO:0007669"/>
    <property type="project" value="TreeGrafter"/>
</dbReference>
<accession>A0A6N1P3I0</accession>
<keyword evidence="2" id="KW-0904">Protein phosphatase</keyword>
<dbReference type="InterPro" id="IPR000340">
    <property type="entry name" value="Dual-sp_phosphatase_cat-dom"/>
</dbReference>
<reference evidence="5" key="2">
    <citation type="journal article" date="2018" name="Nat. Commun.">
        <title>Tailed giant Tupanvirus possesses the most complete translational apparatus of the known virosphere.</title>
        <authorList>
            <person name="Abrahao J."/>
            <person name="Silva L."/>
            <person name="Silva L.S."/>
            <person name="Khalil J.Y.B."/>
            <person name="Rodrigues R."/>
            <person name="Arantes T."/>
            <person name="Assis F."/>
            <person name="Boratto P."/>
            <person name="Andrade M."/>
            <person name="Kroon E.G."/>
            <person name="Ribeiro B."/>
            <person name="Bergier I."/>
            <person name="Seligmann H."/>
            <person name="Ghigo E."/>
            <person name="Colson P."/>
            <person name="Levasseur A."/>
            <person name="Kroemer G."/>
            <person name="Raoult D."/>
            <person name="La Scola B."/>
        </authorList>
    </citation>
    <scope>NUCLEOTIDE SEQUENCE [LARGE SCALE GENOMIC DNA]</scope>
    <source>
        <strain evidence="5">Soda lake</strain>
    </source>
</reference>
<evidence type="ECO:0000256" key="2">
    <source>
        <dbReference type="ARBA" id="ARBA00022912"/>
    </source>
</evidence>
<dbReference type="InterPro" id="IPR000387">
    <property type="entry name" value="Tyr_Pase_dom"/>
</dbReference>
<evidence type="ECO:0000256" key="1">
    <source>
        <dbReference type="ARBA" id="ARBA00022801"/>
    </source>
</evidence>
<feature type="domain" description="Tyrosine-protein phosphatase" evidence="3">
    <location>
        <begin position="51"/>
        <end position="195"/>
    </location>
</feature>
<name>A0A6N1P3I0_9VIRU</name>
<dbReference type="KEGG" id="vg:80518961"/>
<dbReference type="InterPro" id="IPR029021">
    <property type="entry name" value="Prot-tyrosine_phosphatase-like"/>
</dbReference>
<dbReference type="GO" id="GO:0033550">
    <property type="term" value="F:MAP kinase tyrosine phosphatase activity"/>
    <property type="evidence" value="ECO:0007669"/>
    <property type="project" value="TreeGrafter"/>
</dbReference>
<dbReference type="SMART" id="SM00195">
    <property type="entry name" value="DSPc"/>
    <property type="match status" value="1"/>
</dbReference>
<dbReference type="PROSITE" id="PS50056">
    <property type="entry name" value="TYR_PHOSPHATASE_2"/>
    <property type="match status" value="1"/>
</dbReference>
<evidence type="ECO:0000259" key="3">
    <source>
        <dbReference type="PROSITE" id="PS50054"/>
    </source>
</evidence>
<dbReference type="Pfam" id="PF00782">
    <property type="entry name" value="DSPc"/>
    <property type="match status" value="1"/>
</dbReference>
<dbReference type="RefSeq" id="YP_010782197.1">
    <property type="nucleotide sequence ID" value="NC_075039.1"/>
</dbReference>
<dbReference type="GO" id="GO:0017017">
    <property type="term" value="F:MAP kinase tyrosine/serine/threonine phosphatase activity"/>
    <property type="evidence" value="ECO:0007669"/>
    <property type="project" value="TreeGrafter"/>
</dbReference>
<evidence type="ECO:0000259" key="4">
    <source>
        <dbReference type="PROSITE" id="PS50056"/>
    </source>
</evidence>
<dbReference type="CDD" id="cd14498">
    <property type="entry name" value="DSP"/>
    <property type="match status" value="1"/>
</dbReference>
<evidence type="ECO:0000313" key="5">
    <source>
        <dbReference type="EMBL" id="QKU35531.1"/>
    </source>
</evidence>
<dbReference type="InterPro" id="IPR020422">
    <property type="entry name" value="TYR_PHOSPHATASE_DUAL_dom"/>
</dbReference>
<dbReference type="EMBL" id="KY523104">
    <property type="protein sequence ID" value="QKU35531.1"/>
    <property type="molecule type" value="Genomic_DNA"/>
</dbReference>
<keyword evidence="1" id="KW-0378">Hydrolase</keyword>
<protein>
    <submittedName>
        <fullName evidence="5">Tyrosine phosphatase</fullName>
    </submittedName>
</protein>
<reference evidence="5" key="1">
    <citation type="submission" date="2017-01" db="EMBL/GenBank/DDBJ databases">
        <authorList>
            <person name="Assis F.L."/>
            <person name="Abrahao J.S."/>
            <person name="Silva L."/>
            <person name="Khalil J.B."/>
            <person name="Rodrigues R."/>
            <person name="Silva L.S."/>
            <person name="Arantes T."/>
            <person name="Boratto P."/>
            <person name="Andrade M."/>
            <person name="Kroon E.G."/>
            <person name="Ribeiro B."/>
            <person name="Bergier I."/>
            <person name="Seligmann H."/>
            <person name="Ghigo E."/>
            <person name="Colson P."/>
            <person name="Levasseur A."/>
            <person name="Raoult D."/>
            <person name="Scola B.L."/>
        </authorList>
    </citation>
    <scope>NUCLEOTIDE SEQUENCE</scope>
    <source>
        <strain evidence="5">Soda lake</strain>
    </source>
</reference>
<organism evidence="5">
    <name type="scientific">Tupanvirus soda lake</name>
    <dbReference type="NCBI Taxonomy" id="2126985"/>
    <lineage>
        <taxon>Viruses</taxon>
        <taxon>Varidnaviria</taxon>
        <taxon>Bamfordvirae</taxon>
        <taxon>Nucleocytoviricota</taxon>
        <taxon>Megaviricetes</taxon>
        <taxon>Imitervirales</taxon>
        <taxon>Mimiviridae</taxon>
        <taxon>Megamimivirinae</taxon>
        <taxon>Tupanvirus</taxon>
        <taxon>Tupanvirus salinum</taxon>
    </lineage>
</organism>
<dbReference type="Gene3D" id="3.90.190.10">
    <property type="entry name" value="Protein tyrosine phosphatase superfamily"/>
    <property type="match status" value="1"/>
</dbReference>
<sequence>MILNYSMHYNSSNNMWHFKELKNKEIKLGNLNRDINNMIVYCSGVKGEESDADLIIDNIWLGNSTAAHDPNFINSKNIEYVINATNSIPNKFDFVNYTTYPIADVDACQQNLLYLIEDGADKINQVVSINKPILVHCKRGHHRSASIVAFYLMKYKNMSLIDAICLIKQSRPTAFRRMTCMLQTLIIYEYNNRLN</sequence>
<dbReference type="InterPro" id="IPR016130">
    <property type="entry name" value="Tyr_Pase_AS"/>
</dbReference>
<dbReference type="PROSITE" id="PS00383">
    <property type="entry name" value="TYR_PHOSPHATASE_1"/>
    <property type="match status" value="1"/>
</dbReference>
<dbReference type="SUPFAM" id="SSF52799">
    <property type="entry name" value="(Phosphotyrosine protein) phosphatases II"/>
    <property type="match status" value="1"/>
</dbReference>
<feature type="domain" description="Tyrosine specific protein phosphatases" evidence="4">
    <location>
        <begin position="110"/>
        <end position="172"/>
    </location>
</feature>
<dbReference type="GeneID" id="80518961"/>
<dbReference type="PANTHER" id="PTHR10159:SF519">
    <property type="entry name" value="DUAL SPECIFICITY PROTEIN PHOSPHATASE MPK3"/>
    <property type="match status" value="1"/>
</dbReference>
<proteinExistence type="predicted"/>